<name>A0A6J5MAQ4_9CAUD</name>
<protein>
    <submittedName>
        <fullName evidence="1">Uncharacterized protein</fullName>
    </submittedName>
</protein>
<gene>
    <name evidence="1" type="ORF">UFOVP447_238</name>
</gene>
<evidence type="ECO:0000313" key="1">
    <source>
        <dbReference type="EMBL" id="CAB4143784.1"/>
    </source>
</evidence>
<reference evidence="1" key="1">
    <citation type="submission" date="2020-04" db="EMBL/GenBank/DDBJ databases">
        <authorList>
            <person name="Chiriac C."/>
            <person name="Salcher M."/>
            <person name="Ghai R."/>
            <person name="Kavagutti S V."/>
        </authorList>
    </citation>
    <scope>NUCLEOTIDE SEQUENCE</scope>
</reference>
<proteinExistence type="predicted"/>
<accession>A0A6J5MAQ4</accession>
<dbReference type="EMBL" id="LR796423">
    <property type="protein sequence ID" value="CAB4143784.1"/>
    <property type="molecule type" value="Genomic_DNA"/>
</dbReference>
<organism evidence="1">
    <name type="scientific">uncultured Caudovirales phage</name>
    <dbReference type="NCBI Taxonomy" id="2100421"/>
    <lineage>
        <taxon>Viruses</taxon>
        <taxon>Duplodnaviria</taxon>
        <taxon>Heunggongvirae</taxon>
        <taxon>Uroviricota</taxon>
        <taxon>Caudoviricetes</taxon>
        <taxon>Peduoviridae</taxon>
        <taxon>Maltschvirus</taxon>
        <taxon>Maltschvirus maltsch</taxon>
    </lineage>
</organism>
<sequence length="202" mass="23412">MAGWGDFDRGYPDKYLASQPWKLHFAGWETDTYRLQQNGWQLSAIQDPYYDSMQIAFQHPEYRIRGISARVSGYDARSQIYNSMNRMSGEFMPTIGAHLATDFVSHTATVAPFDKFRPIDAEPQLMDMRQMMSQNMVFAPNLARTQEIIVPEHSVDDLLNMMLEKQATNRAELIRRRVRQQGEYIDFQQRTNVHAQIVSIAA</sequence>